<feature type="compositionally biased region" description="Polar residues" evidence="1">
    <location>
        <begin position="393"/>
        <end position="415"/>
    </location>
</feature>
<organism evidence="2 3">
    <name type="scientific">Cladosporium halotolerans</name>
    <dbReference type="NCBI Taxonomy" id="1052096"/>
    <lineage>
        <taxon>Eukaryota</taxon>
        <taxon>Fungi</taxon>
        <taxon>Dikarya</taxon>
        <taxon>Ascomycota</taxon>
        <taxon>Pezizomycotina</taxon>
        <taxon>Dothideomycetes</taxon>
        <taxon>Dothideomycetidae</taxon>
        <taxon>Cladosporiales</taxon>
        <taxon>Cladosporiaceae</taxon>
        <taxon>Cladosporium</taxon>
    </lineage>
</organism>
<dbReference type="RefSeq" id="XP_069226607.1">
    <property type="nucleotide sequence ID" value="XM_069376272.1"/>
</dbReference>
<dbReference type="AlphaFoldDB" id="A0AB34KFG2"/>
<protein>
    <submittedName>
        <fullName evidence="2">Uncharacterized protein</fullName>
    </submittedName>
</protein>
<dbReference type="Proteomes" id="UP000803884">
    <property type="component" value="Unassembled WGS sequence"/>
</dbReference>
<dbReference type="GeneID" id="96009110"/>
<feature type="compositionally biased region" description="Basic and acidic residues" evidence="1">
    <location>
        <begin position="801"/>
        <end position="811"/>
    </location>
</feature>
<evidence type="ECO:0000313" key="3">
    <source>
        <dbReference type="Proteomes" id="UP000803884"/>
    </source>
</evidence>
<feature type="compositionally biased region" description="Basic and acidic residues" evidence="1">
    <location>
        <begin position="607"/>
        <end position="617"/>
    </location>
</feature>
<feature type="compositionally biased region" description="Acidic residues" evidence="1">
    <location>
        <begin position="635"/>
        <end position="651"/>
    </location>
</feature>
<feature type="compositionally biased region" description="Basic and acidic residues" evidence="1">
    <location>
        <begin position="744"/>
        <end position="762"/>
    </location>
</feature>
<dbReference type="EMBL" id="JAAQHG020000034">
    <property type="protein sequence ID" value="KAL1583500.1"/>
    <property type="molecule type" value="Genomic_DNA"/>
</dbReference>
<name>A0AB34KFG2_9PEZI</name>
<feature type="region of interest" description="Disordered" evidence="1">
    <location>
        <begin position="1"/>
        <end position="59"/>
    </location>
</feature>
<feature type="region of interest" description="Disordered" evidence="1">
    <location>
        <begin position="175"/>
        <end position="833"/>
    </location>
</feature>
<comment type="caution">
    <text evidence="2">The sequence shown here is derived from an EMBL/GenBank/DDBJ whole genome shotgun (WGS) entry which is preliminary data.</text>
</comment>
<feature type="compositionally biased region" description="Polar residues" evidence="1">
    <location>
        <begin position="619"/>
        <end position="634"/>
    </location>
</feature>
<feature type="compositionally biased region" description="Basic and acidic residues" evidence="1">
    <location>
        <begin position="325"/>
        <end position="336"/>
    </location>
</feature>
<feature type="compositionally biased region" description="Polar residues" evidence="1">
    <location>
        <begin position="475"/>
        <end position="484"/>
    </location>
</feature>
<keyword evidence="3" id="KW-1185">Reference proteome</keyword>
<sequence length="833" mass="89120">METERVAEAAGAPSSTTPATRDAAYRDAAPPPSHSQPPSHAHSRVSSMGAPEPQHGQAIRPPTEVELNHVLTRLEQQVSFNYNMIQGHHQDIARISETVGRMQHEMVQVIGVMEDMRNELRARPAAPKALDPGRYDPADVEVLANQIANVTTKANEVDNLKIQIELMKQRLKRFETQSSSLTPGPPPEAAPSRSDQPPYDVVRSQQPQHPPGHPIPAIRPGAAHPADQGRQPIPPPGPVLESQPAPGVHVAHERPPNPSDPAARPPGFRAAEPLPPPAALSGWRPADSFTGPPPAHGHPLRSHPPESDAQPSGWAAVNVNQGPKRALDEQHQHHDSSQPGSPKRPKLAPLKPRSSFGDEHHQSPYSQAASVDPAHARPRIPSGEVPVQPHPQYHSSQVPGQGSTNSYRFITSTGQPEEHWRPAEGEAGAAGRYEHNTTGTTGRGRGRGSRGGRGRGGRGRGGRSSSGTADHPSSAAETPQQEHVQITPDWRERYAQQPATNGHHAGQHAYSPSEVARQIPADVAMHHGVPPHGMPFAAGHEHEFPATPVASNADPYAMANDMDPNSASKKTRTKPIRNSDGILIRKDGRPDMRSVSSANNLRKVHAKKEAEKAEMEGRTPTSGRSLAPANSSGISDDEAMDEGDYDGEGDMDGDRRGGSEARTGTPGTQPDAELSETVMKHREMMNRMFNDSASGPKGTAEAWFPRHEGPPLDVKRENSDNKEKEARWRGMGDATMARDSQPATDREASRQASERRSLEQTPHEPTPSNAAASEPAASEQPESEAEPGVGKKLDSAALTDSAKDLGKKDSTQMHPGGEAAAAATPAVGGEATA</sequence>
<feature type="compositionally biased region" description="Basic and acidic residues" evidence="1">
    <location>
        <begin position="583"/>
        <end position="592"/>
    </location>
</feature>
<feature type="compositionally biased region" description="Low complexity" evidence="1">
    <location>
        <begin position="260"/>
        <end position="272"/>
    </location>
</feature>
<feature type="compositionally biased region" description="Low complexity" evidence="1">
    <location>
        <begin position="8"/>
        <end position="28"/>
    </location>
</feature>
<accession>A0AB34KFG2</accession>
<feature type="compositionally biased region" description="Basic and acidic residues" evidence="1">
    <location>
        <begin position="704"/>
        <end position="730"/>
    </location>
</feature>
<feature type="compositionally biased region" description="Basic residues" evidence="1">
    <location>
        <begin position="444"/>
        <end position="461"/>
    </location>
</feature>
<proteinExistence type="predicted"/>
<evidence type="ECO:0000256" key="1">
    <source>
        <dbReference type="SAM" id="MobiDB-lite"/>
    </source>
</evidence>
<feature type="compositionally biased region" description="Low complexity" evidence="1">
    <location>
        <begin position="815"/>
        <end position="833"/>
    </location>
</feature>
<feature type="compositionally biased region" description="Low complexity" evidence="1">
    <location>
        <begin position="766"/>
        <end position="780"/>
    </location>
</feature>
<reference evidence="2 3" key="1">
    <citation type="journal article" date="2020" name="Microbiol. Resour. Announc.">
        <title>Draft Genome Sequence of a Cladosporium Species Isolated from the Mesophotic Ascidian Didemnum maculosum.</title>
        <authorList>
            <person name="Gioti A."/>
            <person name="Siaperas R."/>
            <person name="Nikolaivits E."/>
            <person name="Le Goff G."/>
            <person name="Ouazzani J."/>
            <person name="Kotoulas G."/>
            <person name="Topakas E."/>
        </authorList>
    </citation>
    <scope>NUCLEOTIDE SEQUENCE [LARGE SCALE GENOMIC DNA]</scope>
    <source>
        <strain evidence="2 3">TM138-S3</strain>
    </source>
</reference>
<gene>
    <name evidence="2" type="ORF">WHR41_07668</name>
</gene>
<evidence type="ECO:0000313" key="2">
    <source>
        <dbReference type="EMBL" id="KAL1583500.1"/>
    </source>
</evidence>